<evidence type="ECO:0000256" key="3">
    <source>
        <dbReference type="HAMAP-Rule" id="MF_00108"/>
    </source>
</evidence>
<sequence>MSTHYYNNNPTSALNKTDNVHIVVAAGSGSRYGGNLPKQFCDLAGRPLLMTTLERLHSCTPEWKLIVVLSTDMTDEWLGMCKDNSFTLPHIIVNGGATRAHSVKNALSIIPQDSSGLISIHDAARPVITPSLISAIIDGVEGCDGALPACAVTDSIRLVGTDGNSSAVDRSKLRAVQTPQIFPADKLLKAYGQELLPVFTDDASVMEAAGYTNLRLVDGDPHNIKVTNPGDMAIAELYLSLI</sequence>
<keyword evidence="1 3" id="KW-0808">Transferase</keyword>
<evidence type="ECO:0000256" key="1">
    <source>
        <dbReference type="ARBA" id="ARBA00022679"/>
    </source>
</evidence>
<feature type="site" description="Positions MEP for the nucleophilic attack" evidence="3">
    <location>
        <position position="225"/>
    </location>
</feature>
<name>A0A4P7W389_9BACT</name>
<protein>
    <recommendedName>
        <fullName evidence="3">2-C-methyl-D-erythritol 4-phosphate cytidylyltransferase</fullName>
        <ecNumber evidence="3">2.7.7.60</ecNumber>
    </recommendedName>
    <alternativeName>
        <fullName evidence="3">4-diphosphocytidyl-2C-methyl-D-erythritol synthase</fullName>
    </alternativeName>
    <alternativeName>
        <fullName evidence="3">MEP cytidylyltransferase</fullName>
        <shortName evidence="3">MCT</shortName>
    </alternativeName>
</protein>
<feature type="site" description="Transition state stabilizer" evidence="3">
    <location>
        <position position="31"/>
    </location>
</feature>
<dbReference type="AlphaFoldDB" id="A0A4P7W389"/>
<keyword evidence="5" id="KW-1185">Reference proteome</keyword>
<keyword evidence="2 3" id="KW-0548">Nucleotidyltransferase</keyword>
<accession>A0A4P7W389</accession>
<proteinExistence type="inferred from homology"/>
<dbReference type="SUPFAM" id="SSF53448">
    <property type="entry name" value="Nucleotide-diphospho-sugar transferases"/>
    <property type="match status" value="1"/>
</dbReference>
<dbReference type="EMBL" id="CP039396">
    <property type="protein sequence ID" value="QCD42469.1"/>
    <property type="molecule type" value="Genomic_DNA"/>
</dbReference>
<dbReference type="EC" id="2.7.7.60" evidence="3"/>
<dbReference type="Proteomes" id="UP000297149">
    <property type="component" value="Chromosome"/>
</dbReference>
<dbReference type="InterPro" id="IPR029044">
    <property type="entry name" value="Nucleotide-diphossugar_trans"/>
</dbReference>
<dbReference type="CDD" id="cd02516">
    <property type="entry name" value="CDP-ME_synthetase"/>
    <property type="match status" value="1"/>
</dbReference>
<feature type="site" description="Transition state stabilizer" evidence="3">
    <location>
        <position position="38"/>
    </location>
</feature>
<dbReference type="UniPathway" id="UPA00056">
    <property type="reaction ID" value="UER00093"/>
</dbReference>
<dbReference type="KEGG" id="ddb:E7747_09370"/>
<reference evidence="5" key="1">
    <citation type="submission" date="2019-02" db="EMBL/GenBank/DDBJ databases">
        <title>Isolation and identification of novel species under the genus Muribaculum.</title>
        <authorList>
            <person name="Miyake S."/>
            <person name="Ding Y."/>
            <person name="Low A."/>
            <person name="Soh M."/>
            <person name="Seedorf H."/>
        </authorList>
    </citation>
    <scope>NUCLEOTIDE SEQUENCE [LARGE SCALE GENOMIC DNA]</scope>
    <source>
        <strain evidence="5">H5</strain>
    </source>
</reference>
<comment type="similarity">
    <text evidence="3">Belongs to the IspD/TarI cytidylyltransferase family. IspD subfamily.</text>
</comment>
<dbReference type="GO" id="GO:0019288">
    <property type="term" value="P:isopentenyl diphosphate biosynthetic process, methylerythritol 4-phosphate pathway"/>
    <property type="evidence" value="ECO:0007669"/>
    <property type="project" value="UniProtKB-UniRule"/>
</dbReference>
<evidence type="ECO:0000256" key="2">
    <source>
        <dbReference type="ARBA" id="ARBA00022695"/>
    </source>
</evidence>
<dbReference type="InterPro" id="IPR001228">
    <property type="entry name" value="IspD"/>
</dbReference>
<dbReference type="Pfam" id="PF01128">
    <property type="entry name" value="IspD"/>
    <property type="match status" value="1"/>
</dbReference>
<evidence type="ECO:0000313" key="4">
    <source>
        <dbReference type="EMBL" id="QCD42469.1"/>
    </source>
</evidence>
<feature type="site" description="Positions MEP for the nucleophilic attack" evidence="3">
    <location>
        <position position="170"/>
    </location>
</feature>
<dbReference type="InterPro" id="IPR034683">
    <property type="entry name" value="IspD/TarI"/>
</dbReference>
<gene>
    <name evidence="3" type="primary">ispD</name>
    <name evidence="4" type="ORF">E7747_09370</name>
</gene>
<keyword evidence="3" id="KW-0414">Isoprene biosynthesis</keyword>
<dbReference type="PANTHER" id="PTHR32125">
    <property type="entry name" value="2-C-METHYL-D-ERYTHRITOL 4-PHOSPHATE CYTIDYLYLTRANSFERASE, CHLOROPLASTIC"/>
    <property type="match status" value="1"/>
</dbReference>
<dbReference type="InterPro" id="IPR050088">
    <property type="entry name" value="IspD/TarI_cytidylyltransf_bact"/>
</dbReference>
<organism evidence="4 5">
    <name type="scientific">Duncaniella dubosii</name>
    <dbReference type="NCBI Taxonomy" id="2518971"/>
    <lineage>
        <taxon>Bacteria</taxon>
        <taxon>Pseudomonadati</taxon>
        <taxon>Bacteroidota</taxon>
        <taxon>Bacteroidia</taxon>
        <taxon>Bacteroidales</taxon>
        <taxon>Muribaculaceae</taxon>
        <taxon>Duncaniella</taxon>
    </lineage>
</organism>
<comment type="pathway">
    <text evidence="3">Isoprenoid biosynthesis; isopentenyl diphosphate biosynthesis via DXP pathway; isopentenyl diphosphate from 1-deoxy-D-xylulose 5-phosphate: step 2/6.</text>
</comment>
<dbReference type="Gene3D" id="3.90.550.10">
    <property type="entry name" value="Spore Coat Polysaccharide Biosynthesis Protein SpsA, Chain A"/>
    <property type="match status" value="1"/>
</dbReference>
<dbReference type="PANTHER" id="PTHR32125:SF4">
    <property type="entry name" value="2-C-METHYL-D-ERYTHRITOL 4-PHOSPHATE CYTIDYLYLTRANSFERASE, CHLOROPLASTIC"/>
    <property type="match status" value="1"/>
</dbReference>
<comment type="catalytic activity">
    <reaction evidence="3">
        <text>2-C-methyl-D-erythritol 4-phosphate + CTP + H(+) = 4-CDP-2-C-methyl-D-erythritol + diphosphate</text>
        <dbReference type="Rhea" id="RHEA:13429"/>
        <dbReference type="ChEBI" id="CHEBI:15378"/>
        <dbReference type="ChEBI" id="CHEBI:33019"/>
        <dbReference type="ChEBI" id="CHEBI:37563"/>
        <dbReference type="ChEBI" id="CHEBI:57823"/>
        <dbReference type="ChEBI" id="CHEBI:58262"/>
        <dbReference type="EC" id="2.7.7.60"/>
    </reaction>
</comment>
<dbReference type="HAMAP" id="MF_00108">
    <property type="entry name" value="IspD"/>
    <property type="match status" value="1"/>
</dbReference>
<evidence type="ECO:0000313" key="5">
    <source>
        <dbReference type="Proteomes" id="UP000297149"/>
    </source>
</evidence>
<dbReference type="GO" id="GO:0050518">
    <property type="term" value="F:2-C-methyl-D-erythritol 4-phosphate cytidylyltransferase activity"/>
    <property type="evidence" value="ECO:0007669"/>
    <property type="project" value="UniProtKB-UniRule"/>
</dbReference>
<comment type="function">
    <text evidence="3">Catalyzes the formation of 4-diphosphocytidyl-2-C-methyl-D-erythritol from CTP and 2-C-methyl-D-erythritol 4-phosphate (MEP).</text>
</comment>
<dbReference type="RefSeq" id="WP_123614252.1">
    <property type="nucleotide sequence ID" value="NZ_CBFGAE010000009.1"/>
</dbReference>